<dbReference type="Proteomes" id="UP000176705">
    <property type="component" value="Unassembled WGS sequence"/>
</dbReference>
<name>A0A1G2LDA5_9BACT</name>
<proteinExistence type="predicted"/>
<organism evidence="1 2">
    <name type="scientific">Candidatus Sungbacteria bacterium RIFCSPLOWO2_01_FULL_59_16</name>
    <dbReference type="NCBI Taxonomy" id="1802280"/>
    <lineage>
        <taxon>Bacteria</taxon>
        <taxon>Candidatus Sungiibacteriota</taxon>
    </lineage>
</organism>
<dbReference type="EMBL" id="MHQS01000010">
    <property type="protein sequence ID" value="OHA08792.1"/>
    <property type="molecule type" value="Genomic_DNA"/>
</dbReference>
<reference evidence="1 2" key="1">
    <citation type="journal article" date="2016" name="Nat. Commun.">
        <title>Thousands of microbial genomes shed light on interconnected biogeochemical processes in an aquifer system.</title>
        <authorList>
            <person name="Anantharaman K."/>
            <person name="Brown C.T."/>
            <person name="Hug L.A."/>
            <person name="Sharon I."/>
            <person name="Castelle C.J."/>
            <person name="Probst A.J."/>
            <person name="Thomas B.C."/>
            <person name="Singh A."/>
            <person name="Wilkins M.J."/>
            <person name="Karaoz U."/>
            <person name="Brodie E.L."/>
            <person name="Williams K.H."/>
            <person name="Hubbard S.S."/>
            <person name="Banfield J.F."/>
        </authorList>
    </citation>
    <scope>NUCLEOTIDE SEQUENCE [LARGE SCALE GENOMIC DNA]</scope>
</reference>
<evidence type="ECO:0000313" key="1">
    <source>
        <dbReference type="EMBL" id="OHA08792.1"/>
    </source>
</evidence>
<comment type="caution">
    <text evidence="1">The sequence shown here is derived from an EMBL/GenBank/DDBJ whole genome shotgun (WGS) entry which is preliminary data.</text>
</comment>
<dbReference type="AlphaFoldDB" id="A0A1G2LDA5"/>
<protein>
    <submittedName>
        <fullName evidence="1">Uncharacterized protein</fullName>
    </submittedName>
</protein>
<sequence length="97" mass="11020">MGRCFDSKCPVFEWEGGNGEGGELPEIPFTYHSYLWHADLVMPPLMRCKEFLAHAFTYCAGTLDPETDCRMLAHIDPRNVYGDCKRCRQALLDGMEG</sequence>
<accession>A0A1G2LDA5</accession>
<dbReference type="STRING" id="1802280.A3B37_00360"/>
<gene>
    <name evidence="1" type="ORF">A3B37_00360</name>
</gene>
<evidence type="ECO:0000313" key="2">
    <source>
        <dbReference type="Proteomes" id="UP000176705"/>
    </source>
</evidence>